<keyword evidence="1" id="KW-0812">Transmembrane</keyword>
<feature type="transmembrane region" description="Helical" evidence="1">
    <location>
        <begin position="71"/>
        <end position="94"/>
    </location>
</feature>
<evidence type="ECO:0000256" key="1">
    <source>
        <dbReference type="SAM" id="Phobius"/>
    </source>
</evidence>
<dbReference type="RefSeq" id="WP_236132250.1">
    <property type="nucleotide sequence ID" value="NZ_JAKGTH010000006.1"/>
</dbReference>
<sequence length="107" mass="12074">MATINHNRAKKIYWILLILAVVIGFLVYGIFQEQFSLKFLVIFSGVPFLLFVTGLFGMLWPAIKPTGDTSYISHAIIAGIIFLIMFVIHTWVILPRICPDFGKCLGI</sequence>
<name>A0ABS9EB58_9FLAO</name>
<accession>A0ABS9EB58</accession>
<reference evidence="2" key="1">
    <citation type="submission" date="2022-01" db="EMBL/GenBank/DDBJ databases">
        <title>Gillisia lutea sp. nov., isolated from marine plastic residues from the Malvarosa beach (Valencia, Spain).</title>
        <authorList>
            <person name="Vidal-Verdu A."/>
            <person name="Molina-Menor E."/>
            <person name="Satari L."/>
            <person name="Pascual J."/>
            <person name="Pereto J."/>
            <person name="Porcar M."/>
        </authorList>
    </citation>
    <scope>NUCLEOTIDE SEQUENCE</scope>
    <source>
        <strain evidence="2">M10.2A</strain>
    </source>
</reference>
<keyword evidence="1" id="KW-1133">Transmembrane helix</keyword>
<dbReference type="Proteomes" id="UP001179363">
    <property type="component" value="Unassembled WGS sequence"/>
</dbReference>
<keyword evidence="3" id="KW-1185">Reference proteome</keyword>
<evidence type="ECO:0000313" key="2">
    <source>
        <dbReference type="EMBL" id="MCF4100082.1"/>
    </source>
</evidence>
<dbReference type="EMBL" id="JAKGTH010000006">
    <property type="protein sequence ID" value="MCF4100082.1"/>
    <property type="molecule type" value="Genomic_DNA"/>
</dbReference>
<feature type="transmembrane region" description="Helical" evidence="1">
    <location>
        <begin position="37"/>
        <end position="59"/>
    </location>
</feature>
<proteinExistence type="predicted"/>
<evidence type="ECO:0000313" key="3">
    <source>
        <dbReference type="Proteomes" id="UP001179363"/>
    </source>
</evidence>
<gene>
    <name evidence="2" type="ORF">L1I30_00240</name>
</gene>
<protein>
    <submittedName>
        <fullName evidence="2">Uncharacterized protein</fullName>
    </submittedName>
</protein>
<comment type="caution">
    <text evidence="2">The sequence shown here is derived from an EMBL/GenBank/DDBJ whole genome shotgun (WGS) entry which is preliminary data.</text>
</comment>
<organism evidence="2 3">
    <name type="scientific">Gillisia lutea</name>
    <dbReference type="NCBI Taxonomy" id="2909668"/>
    <lineage>
        <taxon>Bacteria</taxon>
        <taxon>Pseudomonadati</taxon>
        <taxon>Bacteroidota</taxon>
        <taxon>Flavobacteriia</taxon>
        <taxon>Flavobacteriales</taxon>
        <taxon>Flavobacteriaceae</taxon>
        <taxon>Gillisia</taxon>
    </lineage>
</organism>
<keyword evidence="1" id="KW-0472">Membrane</keyword>
<feature type="transmembrane region" description="Helical" evidence="1">
    <location>
        <begin position="12"/>
        <end position="31"/>
    </location>
</feature>